<sequence length="527" mass="59983">MKNYVFKLKYVILTKILAALISIIGLASMPYILKLLFDYDFSKGIKGIVVLILAYAGAIVVGMLFEYISQSHAWKLEQRFNLLVKQDLFDSILHKDYTKFLNYDVPEYVSIFNNDIKTCEQYIESIVAIIQTILQLCVYAFFLVTLDYRLAIIIILSSLFSIILPRITGNRLAEKKNNHLSAMAGYIDMITDLFSGFRFVNEDTRRSISDRQKKTLNDTEGKLYAFGLFKTFANVLSGSSMYLLELIVFVSIAFMLYKHHITMGIAVAVLGYIQSFCFPMAYLLKEINNVNASRKAKEKLLTLIYQKNDSRPEQINFNSTIKFIDVSVRLGDFALENFSYEFKKGKKYAIVGPSGVGKSTILNLLMQYVNPDSGEILIDDKPILGADTCKIMTCINQFEHTYNATFIDNATVFGSYAEQSVQNALDYFNNDKINSITKKKNARDLSGGEKQMLQLIRTVAMNKKIILIDESFSAIDKENSTKLQRDLLLKDKTIIVVTHNLSIDNLEQFDEIVTMSIGEMKESVQKK</sequence>
<comment type="subcellular location">
    <subcellularLocation>
        <location evidence="1">Cell membrane</location>
        <topology evidence="1">Multi-pass membrane protein</topology>
    </subcellularLocation>
</comment>
<dbReference type="GO" id="GO:0016887">
    <property type="term" value="F:ATP hydrolysis activity"/>
    <property type="evidence" value="ECO:0007669"/>
    <property type="project" value="InterPro"/>
</dbReference>
<dbReference type="Gene3D" id="1.20.1560.10">
    <property type="entry name" value="ABC transporter type 1, transmembrane domain"/>
    <property type="match status" value="1"/>
</dbReference>
<feature type="transmembrane region" description="Helical" evidence="7">
    <location>
        <begin position="148"/>
        <end position="167"/>
    </location>
</feature>
<keyword evidence="6 7" id="KW-0472">Membrane</keyword>
<dbReference type="AlphaFoldDB" id="A0A098M9Y8"/>
<dbReference type="InterPro" id="IPR017871">
    <property type="entry name" value="ABC_transporter-like_CS"/>
</dbReference>
<dbReference type="InterPro" id="IPR011527">
    <property type="entry name" value="ABC1_TM_dom"/>
</dbReference>
<keyword evidence="2 7" id="KW-0812">Transmembrane</keyword>
<proteinExistence type="predicted"/>
<dbReference type="Pfam" id="PF00664">
    <property type="entry name" value="ABC_membrane"/>
    <property type="match status" value="1"/>
</dbReference>
<dbReference type="GO" id="GO:0005886">
    <property type="term" value="C:plasma membrane"/>
    <property type="evidence" value="ECO:0007669"/>
    <property type="project" value="UniProtKB-SubCell"/>
</dbReference>
<name>A0A098M9Y8_9BACL</name>
<feature type="transmembrane region" description="Helical" evidence="7">
    <location>
        <begin position="263"/>
        <end position="284"/>
    </location>
</feature>
<evidence type="ECO:0000313" key="11">
    <source>
        <dbReference type="Proteomes" id="UP000029734"/>
    </source>
</evidence>
<evidence type="ECO:0000256" key="6">
    <source>
        <dbReference type="ARBA" id="ARBA00023136"/>
    </source>
</evidence>
<dbReference type="EMBL" id="JQCR01000002">
    <property type="protein sequence ID" value="KGE18863.1"/>
    <property type="molecule type" value="Genomic_DNA"/>
</dbReference>
<dbReference type="InterPro" id="IPR003439">
    <property type="entry name" value="ABC_transporter-like_ATP-bd"/>
</dbReference>
<evidence type="ECO:0000259" key="8">
    <source>
        <dbReference type="PROSITE" id="PS50893"/>
    </source>
</evidence>
<keyword evidence="11" id="KW-1185">Reference proteome</keyword>
<dbReference type="InterPro" id="IPR036640">
    <property type="entry name" value="ABC1_TM_sf"/>
</dbReference>
<dbReference type="Proteomes" id="UP000029734">
    <property type="component" value="Unassembled WGS sequence"/>
</dbReference>
<dbReference type="GO" id="GO:0005524">
    <property type="term" value="F:ATP binding"/>
    <property type="evidence" value="ECO:0007669"/>
    <property type="project" value="UniProtKB-KW"/>
</dbReference>
<dbReference type="RefSeq" id="WP_036649195.1">
    <property type="nucleotide sequence ID" value="NZ_JQCR01000002.1"/>
</dbReference>
<evidence type="ECO:0000256" key="7">
    <source>
        <dbReference type="SAM" id="Phobius"/>
    </source>
</evidence>
<dbReference type="SUPFAM" id="SSF52540">
    <property type="entry name" value="P-loop containing nucleoside triphosphate hydrolases"/>
    <property type="match status" value="1"/>
</dbReference>
<reference evidence="10 11" key="1">
    <citation type="submission" date="2014-08" db="EMBL/GenBank/DDBJ databases">
        <authorList>
            <person name="den Bakker H.C."/>
        </authorList>
    </citation>
    <scope>NUCLEOTIDE SEQUENCE [LARGE SCALE GENOMIC DNA]</scope>
    <source>
        <strain evidence="10 11">DSM 18334</strain>
    </source>
</reference>
<dbReference type="PROSITE" id="PS50929">
    <property type="entry name" value="ABC_TM1F"/>
    <property type="match status" value="1"/>
</dbReference>
<dbReference type="OrthoDB" id="9802264at2"/>
<dbReference type="CDD" id="cd03228">
    <property type="entry name" value="ABCC_MRP_Like"/>
    <property type="match status" value="1"/>
</dbReference>
<feature type="transmembrane region" description="Helical" evidence="7">
    <location>
        <begin position="122"/>
        <end position="142"/>
    </location>
</feature>
<dbReference type="SMART" id="SM00382">
    <property type="entry name" value="AAA"/>
    <property type="match status" value="1"/>
</dbReference>
<evidence type="ECO:0000256" key="5">
    <source>
        <dbReference type="ARBA" id="ARBA00022989"/>
    </source>
</evidence>
<keyword evidence="4" id="KW-0067">ATP-binding</keyword>
<gene>
    <name evidence="10" type="ORF">PWYN_05445</name>
</gene>
<protein>
    <recommendedName>
        <fullName evidence="12">ABC transporter ATP-binding protein</fullName>
    </recommendedName>
</protein>
<organism evidence="10 11">
    <name type="scientific">Paenibacillus wynnii</name>
    <dbReference type="NCBI Taxonomy" id="268407"/>
    <lineage>
        <taxon>Bacteria</taxon>
        <taxon>Bacillati</taxon>
        <taxon>Bacillota</taxon>
        <taxon>Bacilli</taxon>
        <taxon>Bacillales</taxon>
        <taxon>Paenibacillaceae</taxon>
        <taxon>Paenibacillus</taxon>
    </lineage>
</organism>
<feature type="domain" description="ABC transporter" evidence="8">
    <location>
        <begin position="315"/>
        <end position="526"/>
    </location>
</feature>
<dbReference type="InterPro" id="IPR027417">
    <property type="entry name" value="P-loop_NTPase"/>
</dbReference>
<reference evidence="10 11" key="2">
    <citation type="submission" date="2014-10" db="EMBL/GenBank/DDBJ databases">
        <title>Comparative genomics of the Paenibacillus odorifer group.</title>
        <authorList>
            <person name="Tsai Y.-C."/>
            <person name="Martin N."/>
            <person name="Korlach J."/>
            <person name="Wiedmann M."/>
        </authorList>
    </citation>
    <scope>NUCLEOTIDE SEQUENCE [LARGE SCALE GENOMIC DNA]</scope>
    <source>
        <strain evidence="10 11">DSM 18334</strain>
    </source>
</reference>
<dbReference type="InterPro" id="IPR039421">
    <property type="entry name" value="Type_1_exporter"/>
</dbReference>
<feature type="domain" description="ABC transmembrane type-1" evidence="9">
    <location>
        <begin position="16"/>
        <end position="292"/>
    </location>
</feature>
<feature type="transmembrane region" description="Helical" evidence="7">
    <location>
        <begin position="12"/>
        <end position="33"/>
    </location>
</feature>
<dbReference type="PROSITE" id="PS00211">
    <property type="entry name" value="ABC_TRANSPORTER_1"/>
    <property type="match status" value="1"/>
</dbReference>
<evidence type="ECO:0000259" key="9">
    <source>
        <dbReference type="PROSITE" id="PS50929"/>
    </source>
</evidence>
<evidence type="ECO:0008006" key="12">
    <source>
        <dbReference type="Google" id="ProtNLM"/>
    </source>
</evidence>
<dbReference type="InterPro" id="IPR003593">
    <property type="entry name" value="AAA+_ATPase"/>
</dbReference>
<keyword evidence="5 7" id="KW-1133">Transmembrane helix</keyword>
<comment type="caution">
    <text evidence="10">The sequence shown here is derived from an EMBL/GenBank/DDBJ whole genome shotgun (WGS) entry which is preliminary data.</text>
</comment>
<dbReference type="Gene3D" id="3.40.50.300">
    <property type="entry name" value="P-loop containing nucleotide triphosphate hydrolases"/>
    <property type="match status" value="1"/>
</dbReference>
<feature type="transmembrane region" description="Helical" evidence="7">
    <location>
        <begin position="45"/>
        <end position="65"/>
    </location>
</feature>
<evidence type="ECO:0000256" key="1">
    <source>
        <dbReference type="ARBA" id="ARBA00004651"/>
    </source>
</evidence>
<dbReference type="GO" id="GO:0034040">
    <property type="term" value="F:ATPase-coupled lipid transmembrane transporter activity"/>
    <property type="evidence" value="ECO:0007669"/>
    <property type="project" value="TreeGrafter"/>
</dbReference>
<dbReference type="eggNOG" id="COG1132">
    <property type="taxonomic scope" value="Bacteria"/>
</dbReference>
<dbReference type="SUPFAM" id="SSF90123">
    <property type="entry name" value="ABC transporter transmembrane region"/>
    <property type="match status" value="1"/>
</dbReference>
<evidence type="ECO:0000256" key="2">
    <source>
        <dbReference type="ARBA" id="ARBA00022692"/>
    </source>
</evidence>
<dbReference type="Pfam" id="PF00005">
    <property type="entry name" value="ABC_tran"/>
    <property type="match status" value="1"/>
</dbReference>
<dbReference type="STRING" id="268407.PWYN_05445"/>
<dbReference type="PROSITE" id="PS50893">
    <property type="entry name" value="ABC_TRANSPORTER_2"/>
    <property type="match status" value="1"/>
</dbReference>
<dbReference type="GO" id="GO:0140359">
    <property type="term" value="F:ABC-type transporter activity"/>
    <property type="evidence" value="ECO:0007669"/>
    <property type="project" value="InterPro"/>
</dbReference>
<evidence type="ECO:0000256" key="4">
    <source>
        <dbReference type="ARBA" id="ARBA00022840"/>
    </source>
</evidence>
<accession>A0A098M9Y8</accession>
<keyword evidence="3" id="KW-0547">Nucleotide-binding</keyword>
<evidence type="ECO:0000256" key="3">
    <source>
        <dbReference type="ARBA" id="ARBA00022741"/>
    </source>
</evidence>
<dbReference type="PANTHER" id="PTHR24221">
    <property type="entry name" value="ATP-BINDING CASSETTE SUB-FAMILY B"/>
    <property type="match status" value="1"/>
</dbReference>
<evidence type="ECO:0000313" key="10">
    <source>
        <dbReference type="EMBL" id="KGE18863.1"/>
    </source>
</evidence>
<dbReference type="PANTHER" id="PTHR24221:SF654">
    <property type="entry name" value="ATP-BINDING CASSETTE SUB-FAMILY B MEMBER 6"/>
    <property type="match status" value="1"/>
</dbReference>
<feature type="transmembrane region" description="Helical" evidence="7">
    <location>
        <begin position="232"/>
        <end position="257"/>
    </location>
</feature>